<dbReference type="KEGG" id="dcb:C3Y92_08580"/>
<feature type="domain" description="AAA+ ATPase" evidence="1">
    <location>
        <begin position="498"/>
        <end position="627"/>
    </location>
</feature>
<dbReference type="Proteomes" id="UP000293296">
    <property type="component" value="Chromosome"/>
</dbReference>
<evidence type="ECO:0000313" key="3">
    <source>
        <dbReference type="Proteomes" id="UP000293296"/>
    </source>
</evidence>
<dbReference type="EMBL" id="CP026538">
    <property type="protein sequence ID" value="QAZ67281.1"/>
    <property type="molecule type" value="Genomic_DNA"/>
</dbReference>
<organism evidence="2 3">
    <name type="scientific">Solidesulfovibrio carbinolicus</name>
    <dbReference type="NCBI Taxonomy" id="296842"/>
    <lineage>
        <taxon>Bacteria</taxon>
        <taxon>Pseudomonadati</taxon>
        <taxon>Thermodesulfobacteriota</taxon>
        <taxon>Desulfovibrionia</taxon>
        <taxon>Desulfovibrionales</taxon>
        <taxon>Desulfovibrionaceae</taxon>
        <taxon>Solidesulfovibrio</taxon>
    </lineage>
</organism>
<keyword evidence="3" id="KW-1185">Reference proteome</keyword>
<dbReference type="OrthoDB" id="9809379at2"/>
<dbReference type="PANTHER" id="PTHR23074:SF83">
    <property type="entry name" value="VACUOLAR PROTEIN SORTING-ASSOCIATED PROTEIN 4A"/>
    <property type="match status" value="1"/>
</dbReference>
<protein>
    <submittedName>
        <fullName evidence="2">AAA family ATPase</fullName>
    </submittedName>
</protein>
<gene>
    <name evidence="2" type="ORF">C3Y92_08580</name>
</gene>
<dbReference type="InterPro" id="IPR003959">
    <property type="entry name" value="ATPase_AAA_core"/>
</dbReference>
<dbReference type="SMART" id="SM00382">
    <property type="entry name" value="AAA"/>
    <property type="match status" value="2"/>
</dbReference>
<dbReference type="Gene3D" id="3.40.50.300">
    <property type="entry name" value="P-loop containing nucleotide triphosphate hydrolases"/>
    <property type="match status" value="2"/>
</dbReference>
<sequence>MGLESGLGSFGIQSGVKVRRSSQGFPCRPAQGGRMSERYIKGVTLVMIRNLLKRFGPTTELAGDLVNWLEDKGWQLGVHFDRGREMKRRWRHSDKLSKGDWKSLRDKFATAELPRSPSTLRKNLESLGHTFHLDNLEIDILELGVLYRLSNLVESLLDVGFECADFVHVIAAVLLKTRDEVHRRLSPGSKLRSSGLLCDDMPYAREFAIKTSHKTMAAVCPPRKLEKEMRRIFLGPPCTPNLLWQDFDHIGRERDLALRILQGALNSAERGVNLLVYGPPGTGKTEFCKVLAHKAGVALHVVGEADEDGEEMERRERISALRMSQTLLAEKDDAVLLAEEMEDFFWGGESRVYAHRILEDNSRPVLWTCNHIESFEPSILRRLTMALEIRTPDVAVRGRVWRRILAREGIKLPQEDVSALASEFQAPPSMAVSAVRGAKLAGGGGEEIRQLVRGLAKIVPGNEERLIEVAPDPFDATLAAADQDLEVLVKRLAASQSRAFSLCLSGPPGTGKSAFARHLAKCLGLEVRQQRTSDLLSMWVGGSEKQIAKAFAEARESGVMLVFDEADSLLRDRRSAQQSWEITQVNEMLTWMERHPLPFACTTNLMEHLDQASLRRFTFKVHFNYLGKVQAERTFAAFFGYEAIGGVSSLAMLTPGDFAVVRRKAEILGLLGDVPALVRMLREESRVKGLRSNRIGFIGPCGGGA</sequence>
<evidence type="ECO:0000313" key="2">
    <source>
        <dbReference type="EMBL" id="QAZ67281.1"/>
    </source>
</evidence>
<dbReference type="InterPro" id="IPR050304">
    <property type="entry name" value="MT-severing_AAA_ATPase"/>
</dbReference>
<dbReference type="InterPro" id="IPR027417">
    <property type="entry name" value="P-loop_NTPase"/>
</dbReference>
<reference evidence="2 3" key="1">
    <citation type="submission" date="2018-02" db="EMBL/GenBank/DDBJ databases">
        <title>Genome sequence of Desulfovibrio carbinolicus DSM 3852.</title>
        <authorList>
            <person name="Wilbanks E."/>
            <person name="Skennerton C.T."/>
            <person name="Orphan V.J."/>
        </authorList>
    </citation>
    <scope>NUCLEOTIDE SEQUENCE [LARGE SCALE GENOMIC DNA]</scope>
    <source>
        <strain evidence="2 3">DSM 3852</strain>
    </source>
</reference>
<evidence type="ECO:0000259" key="1">
    <source>
        <dbReference type="SMART" id="SM00382"/>
    </source>
</evidence>
<dbReference type="SUPFAM" id="SSF52540">
    <property type="entry name" value="P-loop containing nucleoside triphosphate hydrolases"/>
    <property type="match status" value="2"/>
</dbReference>
<dbReference type="GO" id="GO:0016887">
    <property type="term" value="F:ATP hydrolysis activity"/>
    <property type="evidence" value="ECO:0007669"/>
    <property type="project" value="InterPro"/>
</dbReference>
<dbReference type="Pfam" id="PF00004">
    <property type="entry name" value="AAA"/>
    <property type="match status" value="2"/>
</dbReference>
<dbReference type="GO" id="GO:0005524">
    <property type="term" value="F:ATP binding"/>
    <property type="evidence" value="ECO:0007669"/>
    <property type="project" value="InterPro"/>
</dbReference>
<accession>A0A4P6HJJ2</accession>
<dbReference type="AlphaFoldDB" id="A0A4P6HJJ2"/>
<dbReference type="PANTHER" id="PTHR23074">
    <property type="entry name" value="AAA DOMAIN-CONTAINING"/>
    <property type="match status" value="1"/>
</dbReference>
<dbReference type="InterPro" id="IPR003593">
    <property type="entry name" value="AAA+_ATPase"/>
</dbReference>
<feature type="domain" description="AAA+ ATPase" evidence="1">
    <location>
        <begin position="270"/>
        <end position="393"/>
    </location>
</feature>
<proteinExistence type="predicted"/>
<dbReference type="CDD" id="cd19481">
    <property type="entry name" value="RecA-like_protease"/>
    <property type="match status" value="1"/>
</dbReference>
<name>A0A4P6HJJ2_9BACT</name>